<keyword evidence="3 10" id="KW-0808">Transferase</keyword>
<keyword evidence="6 10" id="KW-0443">Lipid metabolism</keyword>
<evidence type="ECO:0000256" key="9">
    <source>
        <dbReference type="ARBA" id="ARBA00023264"/>
    </source>
</evidence>
<keyword evidence="12" id="KW-1185">Reference proteome</keyword>
<comment type="similarity">
    <text evidence="10">Belongs to the PlsY family.</text>
</comment>
<dbReference type="Proteomes" id="UP001139409">
    <property type="component" value="Unassembled WGS sequence"/>
</dbReference>
<comment type="caution">
    <text evidence="11">The sequence shown here is derived from an EMBL/GenBank/DDBJ whole genome shotgun (WGS) entry which is preliminary data.</text>
</comment>
<evidence type="ECO:0000256" key="2">
    <source>
        <dbReference type="ARBA" id="ARBA00022516"/>
    </source>
</evidence>
<dbReference type="InterPro" id="IPR003811">
    <property type="entry name" value="G3P_acylTferase_PlsY"/>
</dbReference>
<keyword evidence="2 10" id="KW-0444">Lipid biosynthesis</keyword>
<dbReference type="GO" id="GO:0005886">
    <property type="term" value="C:plasma membrane"/>
    <property type="evidence" value="ECO:0007669"/>
    <property type="project" value="UniProtKB-SubCell"/>
</dbReference>
<dbReference type="AlphaFoldDB" id="A0A9X1HY53"/>
<feature type="transmembrane region" description="Helical" evidence="10">
    <location>
        <begin position="169"/>
        <end position="187"/>
    </location>
</feature>
<dbReference type="Pfam" id="PF02660">
    <property type="entry name" value="G3P_acyltransf"/>
    <property type="match status" value="1"/>
</dbReference>
<evidence type="ECO:0000256" key="6">
    <source>
        <dbReference type="ARBA" id="ARBA00023098"/>
    </source>
</evidence>
<keyword evidence="11" id="KW-0012">Acyltransferase</keyword>
<comment type="catalytic activity">
    <reaction evidence="10">
        <text>an acyl phosphate + sn-glycerol 3-phosphate = a 1-acyl-sn-glycero-3-phosphate + phosphate</text>
        <dbReference type="Rhea" id="RHEA:34075"/>
        <dbReference type="ChEBI" id="CHEBI:43474"/>
        <dbReference type="ChEBI" id="CHEBI:57597"/>
        <dbReference type="ChEBI" id="CHEBI:57970"/>
        <dbReference type="ChEBI" id="CHEBI:59918"/>
        <dbReference type="EC" id="2.3.1.275"/>
    </reaction>
</comment>
<comment type="subunit">
    <text evidence="10">Probably interacts with PlsX.</text>
</comment>
<evidence type="ECO:0000256" key="7">
    <source>
        <dbReference type="ARBA" id="ARBA00023136"/>
    </source>
</evidence>
<dbReference type="SMART" id="SM01207">
    <property type="entry name" value="G3P_acyltransf"/>
    <property type="match status" value="1"/>
</dbReference>
<evidence type="ECO:0000256" key="8">
    <source>
        <dbReference type="ARBA" id="ARBA00023209"/>
    </source>
</evidence>
<keyword evidence="1 10" id="KW-1003">Cell membrane</keyword>
<protein>
    <recommendedName>
        <fullName evidence="10">Glycerol-3-phosphate acyltransferase</fullName>
    </recommendedName>
    <alternativeName>
        <fullName evidence="10">Acyl-PO4 G3P acyltransferase</fullName>
    </alternativeName>
    <alternativeName>
        <fullName evidence="10">Acyl-phosphate--glycerol-3-phosphate acyltransferase</fullName>
    </alternativeName>
    <alternativeName>
        <fullName evidence="10">G3P acyltransferase</fullName>
        <shortName evidence="10">GPAT</shortName>
        <ecNumber evidence="10">2.3.1.275</ecNumber>
    </alternativeName>
    <alternativeName>
        <fullName evidence="10">Lysophosphatidic acid synthase</fullName>
        <shortName evidence="10">LPA synthase</shortName>
    </alternativeName>
</protein>
<dbReference type="NCBIfam" id="TIGR00023">
    <property type="entry name" value="glycerol-3-phosphate 1-O-acyltransferase PlsY"/>
    <property type="match status" value="1"/>
</dbReference>
<keyword evidence="8 10" id="KW-0594">Phospholipid biosynthesis</keyword>
<feature type="transmembrane region" description="Helical" evidence="10">
    <location>
        <begin position="113"/>
        <end position="137"/>
    </location>
</feature>
<keyword evidence="4 10" id="KW-0812">Transmembrane</keyword>
<dbReference type="PANTHER" id="PTHR30309:SF0">
    <property type="entry name" value="GLYCEROL-3-PHOSPHATE ACYLTRANSFERASE-RELATED"/>
    <property type="match status" value="1"/>
</dbReference>
<proteinExistence type="inferred from homology"/>
<dbReference type="EMBL" id="JAIXNE010000006">
    <property type="protein sequence ID" value="MCA6078599.1"/>
    <property type="molecule type" value="Genomic_DNA"/>
</dbReference>
<feature type="transmembrane region" description="Helical" evidence="10">
    <location>
        <begin position="51"/>
        <end position="73"/>
    </location>
</feature>
<comment type="subcellular location">
    <subcellularLocation>
        <location evidence="10">Cell membrane</location>
        <topology evidence="10">Multi-pass membrane protein</topology>
    </subcellularLocation>
</comment>
<comment type="function">
    <text evidence="10">Catalyzes the transfer of an acyl group from acyl-phosphate (acyl-PO(4)) to glycerol-3-phosphate (G3P) to form lysophosphatidic acid (LPA). This enzyme utilizes acyl-phosphate as fatty acyl donor, but not acyl-CoA or acyl-ACP.</text>
</comment>
<dbReference type="RefSeq" id="WP_225699455.1">
    <property type="nucleotide sequence ID" value="NZ_JAIXNE010000006.1"/>
</dbReference>
<dbReference type="GO" id="GO:0043772">
    <property type="term" value="F:acyl-phosphate glycerol-3-phosphate acyltransferase activity"/>
    <property type="evidence" value="ECO:0007669"/>
    <property type="project" value="UniProtKB-UniRule"/>
</dbReference>
<evidence type="ECO:0000256" key="5">
    <source>
        <dbReference type="ARBA" id="ARBA00022989"/>
    </source>
</evidence>
<keyword evidence="9 10" id="KW-1208">Phospholipid metabolism</keyword>
<dbReference type="GO" id="GO:0008654">
    <property type="term" value="P:phospholipid biosynthetic process"/>
    <property type="evidence" value="ECO:0007669"/>
    <property type="project" value="UniProtKB-UniRule"/>
</dbReference>
<dbReference type="PANTHER" id="PTHR30309">
    <property type="entry name" value="INNER MEMBRANE PROTEIN YGIH"/>
    <property type="match status" value="1"/>
</dbReference>
<dbReference type="EC" id="2.3.1.275" evidence="10"/>
<evidence type="ECO:0000313" key="11">
    <source>
        <dbReference type="EMBL" id="MCA6078599.1"/>
    </source>
</evidence>
<dbReference type="HAMAP" id="MF_01043">
    <property type="entry name" value="PlsY"/>
    <property type="match status" value="1"/>
</dbReference>
<evidence type="ECO:0000256" key="4">
    <source>
        <dbReference type="ARBA" id="ARBA00022692"/>
    </source>
</evidence>
<reference evidence="11" key="1">
    <citation type="submission" date="2021-09" db="EMBL/GenBank/DDBJ databases">
        <title>Fulvivirga sp. isolated from coastal sediment.</title>
        <authorList>
            <person name="Yu H."/>
        </authorList>
    </citation>
    <scope>NUCLEOTIDE SEQUENCE</scope>
    <source>
        <strain evidence="11">1062</strain>
    </source>
</reference>
<evidence type="ECO:0000256" key="10">
    <source>
        <dbReference type="HAMAP-Rule" id="MF_01043"/>
    </source>
</evidence>
<feature type="transmembrane region" description="Helical" evidence="10">
    <location>
        <begin position="85"/>
        <end position="107"/>
    </location>
</feature>
<evidence type="ECO:0000256" key="3">
    <source>
        <dbReference type="ARBA" id="ARBA00022679"/>
    </source>
</evidence>
<organism evidence="11 12">
    <name type="scientific">Fulvivirga sedimenti</name>
    <dbReference type="NCBI Taxonomy" id="2879465"/>
    <lineage>
        <taxon>Bacteria</taxon>
        <taxon>Pseudomonadati</taxon>
        <taxon>Bacteroidota</taxon>
        <taxon>Cytophagia</taxon>
        <taxon>Cytophagales</taxon>
        <taxon>Fulvivirgaceae</taxon>
        <taxon>Fulvivirga</taxon>
    </lineage>
</organism>
<evidence type="ECO:0000313" key="12">
    <source>
        <dbReference type="Proteomes" id="UP001139409"/>
    </source>
</evidence>
<name>A0A9X1HY53_9BACT</name>
<keyword evidence="5 10" id="KW-1133">Transmembrane helix</keyword>
<comment type="pathway">
    <text evidence="10">Lipid metabolism; phospholipid metabolism.</text>
</comment>
<gene>
    <name evidence="10 11" type="primary">plsY</name>
    <name evidence="11" type="ORF">LDX50_27240</name>
</gene>
<keyword evidence="7 10" id="KW-0472">Membrane</keyword>
<accession>A0A9X1HY53</accession>
<evidence type="ECO:0000256" key="1">
    <source>
        <dbReference type="ARBA" id="ARBA00022475"/>
    </source>
</evidence>
<feature type="transmembrane region" description="Helical" evidence="10">
    <location>
        <begin position="144"/>
        <end position="163"/>
    </location>
</feature>
<sequence>MIVAGFLLAFLLGSIPTAVWLGRALYGIDVREHGSGNPGATNTFRVLGKRAGIIVMLVDIVKGLLATSIAIPLMNLGFISENNLIIFKILFGIVAVSGHIFSVFLNFRGGKGVATLLGMMIAIDYEVALICIAIFILTLLLFKYVSLSSIISALAFPTILWVVPRFKTSEPLLVIFGFFLFIVIVWTHHKNIRRIIDGEERKTYLLKSRKD</sequence>